<sequence>MYYVALSLDPLCIRKDLKEAQKGLGLIDAFPNVKVDTFGYTVDPENPYRCFYFQRWRAVMEGDLDAYGTIYPINGDEMETQVSTFSVVFNPEGKIVYEQVGAVVDRLEGNTQGKAAVFGLLHTAGLKLKASPGDAVFGFIQRFGHVVGGMGRSWSRKKDLPKWWVSPSRGADGTEQW</sequence>
<dbReference type="EMBL" id="BLLK01000051">
    <property type="protein sequence ID" value="GFH55689.1"/>
    <property type="molecule type" value="Genomic_DNA"/>
</dbReference>
<name>A0AAD3D0Z2_9STRA</name>
<protein>
    <submittedName>
        <fullName evidence="1">Uncharacterized protein</fullName>
    </submittedName>
</protein>
<comment type="caution">
    <text evidence="1">The sequence shown here is derived from an EMBL/GenBank/DDBJ whole genome shotgun (WGS) entry which is preliminary data.</text>
</comment>
<dbReference type="Proteomes" id="UP001054902">
    <property type="component" value="Unassembled WGS sequence"/>
</dbReference>
<organism evidence="1 2">
    <name type="scientific">Chaetoceros tenuissimus</name>
    <dbReference type="NCBI Taxonomy" id="426638"/>
    <lineage>
        <taxon>Eukaryota</taxon>
        <taxon>Sar</taxon>
        <taxon>Stramenopiles</taxon>
        <taxon>Ochrophyta</taxon>
        <taxon>Bacillariophyta</taxon>
        <taxon>Coscinodiscophyceae</taxon>
        <taxon>Chaetocerotophycidae</taxon>
        <taxon>Chaetocerotales</taxon>
        <taxon>Chaetocerotaceae</taxon>
        <taxon>Chaetoceros</taxon>
    </lineage>
</organism>
<gene>
    <name evidence="1" type="ORF">CTEN210_12165</name>
</gene>
<evidence type="ECO:0000313" key="1">
    <source>
        <dbReference type="EMBL" id="GFH55689.1"/>
    </source>
</evidence>
<dbReference type="AlphaFoldDB" id="A0AAD3D0Z2"/>
<evidence type="ECO:0000313" key="2">
    <source>
        <dbReference type="Proteomes" id="UP001054902"/>
    </source>
</evidence>
<accession>A0AAD3D0Z2</accession>
<keyword evidence="2" id="KW-1185">Reference proteome</keyword>
<proteinExistence type="predicted"/>
<reference evidence="1 2" key="1">
    <citation type="journal article" date="2021" name="Sci. Rep.">
        <title>The genome of the diatom Chaetoceros tenuissimus carries an ancient integrated fragment of an extant virus.</title>
        <authorList>
            <person name="Hongo Y."/>
            <person name="Kimura K."/>
            <person name="Takaki Y."/>
            <person name="Yoshida Y."/>
            <person name="Baba S."/>
            <person name="Kobayashi G."/>
            <person name="Nagasaki K."/>
            <person name="Hano T."/>
            <person name="Tomaru Y."/>
        </authorList>
    </citation>
    <scope>NUCLEOTIDE SEQUENCE [LARGE SCALE GENOMIC DNA]</scope>
    <source>
        <strain evidence="1 2">NIES-3715</strain>
    </source>
</reference>